<name>A0A6D2HR06_9BRAS</name>
<dbReference type="EMBL" id="CACVBM020000277">
    <property type="protein sequence ID" value="CAA7017026.1"/>
    <property type="molecule type" value="Genomic_DNA"/>
</dbReference>
<dbReference type="OrthoDB" id="1112450at2759"/>
<accession>A0A6D2HR06</accession>
<proteinExistence type="predicted"/>
<evidence type="ECO:0000313" key="2">
    <source>
        <dbReference type="Proteomes" id="UP000467841"/>
    </source>
</evidence>
<sequence>MCLPKHLGGMDFRDIEDFNQALLAKQAWKLLQDPESLMVKVLKSRYFTSTSFLDSVIGRRPSFAWRSILWGRDLLVQGLRKRVGNGNSLSVWTDP</sequence>
<gene>
    <name evidence="1" type="ORF">MERR_LOCUS4261</name>
</gene>
<comment type="caution">
    <text evidence="1">The sequence shown here is derived from an EMBL/GenBank/DDBJ whole genome shotgun (WGS) entry which is preliminary data.</text>
</comment>
<evidence type="ECO:0008006" key="3">
    <source>
        <dbReference type="Google" id="ProtNLM"/>
    </source>
</evidence>
<keyword evidence="2" id="KW-1185">Reference proteome</keyword>
<reference evidence="1" key="1">
    <citation type="submission" date="2020-01" db="EMBL/GenBank/DDBJ databases">
        <authorList>
            <person name="Mishra B."/>
        </authorList>
    </citation>
    <scope>NUCLEOTIDE SEQUENCE [LARGE SCALE GENOMIC DNA]</scope>
</reference>
<organism evidence="1 2">
    <name type="scientific">Microthlaspi erraticum</name>
    <dbReference type="NCBI Taxonomy" id="1685480"/>
    <lineage>
        <taxon>Eukaryota</taxon>
        <taxon>Viridiplantae</taxon>
        <taxon>Streptophyta</taxon>
        <taxon>Embryophyta</taxon>
        <taxon>Tracheophyta</taxon>
        <taxon>Spermatophyta</taxon>
        <taxon>Magnoliopsida</taxon>
        <taxon>eudicotyledons</taxon>
        <taxon>Gunneridae</taxon>
        <taxon>Pentapetalae</taxon>
        <taxon>rosids</taxon>
        <taxon>malvids</taxon>
        <taxon>Brassicales</taxon>
        <taxon>Brassicaceae</taxon>
        <taxon>Coluteocarpeae</taxon>
        <taxon>Microthlaspi</taxon>
    </lineage>
</organism>
<dbReference type="AlphaFoldDB" id="A0A6D2HR06"/>
<protein>
    <recommendedName>
        <fullName evidence="3">Reverse transcriptase zinc-binding domain-containing protein</fullName>
    </recommendedName>
</protein>
<evidence type="ECO:0000313" key="1">
    <source>
        <dbReference type="EMBL" id="CAA7017026.1"/>
    </source>
</evidence>
<dbReference type="Proteomes" id="UP000467841">
    <property type="component" value="Unassembled WGS sequence"/>
</dbReference>